<reference evidence="1" key="1">
    <citation type="submission" date="2022-11" db="EMBL/GenBank/DDBJ databases">
        <title>Genome Resource of Sclerotinia nivalis Strain SnTB1, a Plant Pathogen Isolated from American Ginseng.</title>
        <authorList>
            <person name="Fan S."/>
        </authorList>
    </citation>
    <scope>NUCLEOTIDE SEQUENCE</scope>
    <source>
        <strain evidence="1">SnTB1</strain>
    </source>
</reference>
<accession>A0A9X0ASG5</accession>
<evidence type="ECO:0000313" key="1">
    <source>
        <dbReference type="EMBL" id="KAJ8068137.1"/>
    </source>
</evidence>
<evidence type="ECO:0000313" key="2">
    <source>
        <dbReference type="Proteomes" id="UP001152300"/>
    </source>
</evidence>
<gene>
    <name evidence="1" type="ORF">OCU04_003708</name>
</gene>
<dbReference type="EMBL" id="JAPEIS010000003">
    <property type="protein sequence ID" value="KAJ8068137.1"/>
    <property type="molecule type" value="Genomic_DNA"/>
</dbReference>
<dbReference type="Proteomes" id="UP001152300">
    <property type="component" value="Unassembled WGS sequence"/>
</dbReference>
<sequence length="107" mass="12716">MEQLKNPLSSSLRAQLDNFVQTFRGHREAVENEAQLCHYIEAKEPRELALKEILRSKEQQRRNKQRRIIAVCRSLTRIYIVKLFITNNLMIFGRQFDCGFTDNTQIF</sequence>
<comment type="caution">
    <text evidence="1">The sequence shown here is derived from an EMBL/GenBank/DDBJ whole genome shotgun (WGS) entry which is preliminary data.</text>
</comment>
<organism evidence="1 2">
    <name type="scientific">Sclerotinia nivalis</name>
    <dbReference type="NCBI Taxonomy" id="352851"/>
    <lineage>
        <taxon>Eukaryota</taxon>
        <taxon>Fungi</taxon>
        <taxon>Dikarya</taxon>
        <taxon>Ascomycota</taxon>
        <taxon>Pezizomycotina</taxon>
        <taxon>Leotiomycetes</taxon>
        <taxon>Helotiales</taxon>
        <taxon>Sclerotiniaceae</taxon>
        <taxon>Sclerotinia</taxon>
    </lineage>
</organism>
<proteinExistence type="predicted"/>
<dbReference type="AlphaFoldDB" id="A0A9X0ASG5"/>
<protein>
    <submittedName>
        <fullName evidence="1">Uncharacterized protein</fullName>
    </submittedName>
</protein>
<dbReference type="OrthoDB" id="7464126at2759"/>
<name>A0A9X0ASG5_9HELO</name>
<keyword evidence="2" id="KW-1185">Reference proteome</keyword>